<dbReference type="InterPro" id="IPR050560">
    <property type="entry name" value="MYB_TF"/>
</dbReference>
<feature type="region of interest" description="Disordered" evidence="7">
    <location>
        <begin position="1"/>
        <end position="77"/>
    </location>
</feature>
<evidence type="ECO:0000256" key="3">
    <source>
        <dbReference type="ARBA" id="ARBA00023015"/>
    </source>
</evidence>
<feature type="compositionally biased region" description="Acidic residues" evidence="7">
    <location>
        <begin position="224"/>
        <end position="238"/>
    </location>
</feature>
<comment type="subcellular location">
    <subcellularLocation>
        <location evidence="1">Nucleus</location>
    </subcellularLocation>
</comment>
<keyword evidence="6" id="KW-0539">Nucleus</keyword>
<evidence type="ECO:0000256" key="5">
    <source>
        <dbReference type="ARBA" id="ARBA00023163"/>
    </source>
</evidence>
<feature type="domain" description="Myb-like" evidence="8">
    <location>
        <begin position="168"/>
        <end position="218"/>
    </location>
</feature>
<evidence type="ECO:0000313" key="11">
    <source>
        <dbReference type="Proteomes" id="UP001190700"/>
    </source>
</evidence>
<feature type="compositionally biased region" description="Polar residues" evidence="7">
    <location>
        <begin position="489"/>
        <end position="500"/>
    </location>
</feature>
<feature type="compositionally biased region" description="Polar residues" evidence="7">
    <location>
        <begin position="688"/>
        <end position="699"/>
    </location>
</feature>
<dbReference type="SMART" id="SM00717">
    <property type="entry name" value="SANT"/>
    <property type="match status" value="3"/>
</dbReference>
<feature type="region of interest" description="Disordered" evidence="7">
    <location>
        <begin position="208"/>
        <end position="288"/>
    </location>
</feature>
<sequence>MSAEAEALPVVPSPMEAIAEKPGAEEMQPTEPQDSEMKQTEAEESLTSAAKTLPPVIGPTGGPTRRSAKGKWTPEEDETLRRAVSHHKGKNWKKIAEYFSDRTDVQCLHRWQKVLNPALVKGPWTKEEDEQIISLVSNMGPKKWSVIAQQLPGRIGKQCRERWHNHLNPGIRRDNWTAEEDEALQKAHEQFGNRWAEIAKCLPGRTDNAIKNHWNSTMKKKPEDEEEDEENAAVETTEDVGKEATVKSETATTIAQRGAGGATETTGDPANSRRASKPRKRKSEALKVAAVAASPQVEPPVEAQKAGPSMAVAAATSAVPVPAADTTSPVAQEKAFTPLKSMQMRVTSTESAELYESLRVPSEPNLLQMDHQFEYSSPVHTSLRSMMSPLGVSQMIMSTAACTPPLLYVSTPCDRSPQSKLRTAARSFRSPSIMRKRRKIDKASPLQEGQAAGPSGRNGGADNVGDVESDPKDSPGDSLTNLARPLFVSPTSQVGGSSSLVLKKRASTSSRHEKGELSKPEIEASPLGSTDGKTFTPVAIRACPSLTDFGNTFTSPPVYESICSKLGDTGRTPGSTSGSRFWVAAGTDGVSSSFASPAPVSWQPCGRLSSFFSVPQRIPGVVTPAPKLTPLEKQSTSRFTPTPNRGFTPGTQRLFSKSGVASPLVGQEQNAGSPPVSGLLNNMEYLMNTSTSTPSTQNLDLPHGGPSSSDKPSSSEVTEKKCSPTSTKENEAGSSALEAGTSADVPSVTTKAKSEDGDLKDNSASETGAVNTWTPFSPPTFGGLLSSPTGKLVDAPVTGMEEERCSGEDSKDSTEVDVFSPSMYLKELR</sequence>
<keyword evidence="5" id="KW-0804">Transcription</keyword>
<accession>A0AAE0F600</accession>
<feature type="compositionally biased region" description="Low complexity" evidence="7">
    <location>
        <begin position="706"/>
        <end position="715"/>
    </location>
</feature>
<feature type="compositionally biased region" description="Basic and acidic residues" evidence="7">
    <location>
        <begin position="510"/>
        <end position="522"/>
    </location>
</feature>
<comment type="caution">
    <text evidence="10">The sequence shown here is derived from an EMBL/GenBank/DDBJ whole genome shotgun (WGS) entry which is preliminary data.</text>
</comment>
<evidence type="ECO:0000256" key="6">
    <source>
        <dbReference type="ARBA" id="ARBA00023242"/>
    </source>
</evidence>
<reference evidence="10 11" key="1">
    <citation type="journal article" date="2015" name="Genome Biol. Evol.">
        <title>Comparative Genomics of a Bacterivorous Green Alga Reveals Evolutionary Causalities and Consequences of Phago-Mixotrophic Mode of Nutrition.</title>
        <authorList>
            <person name="Burns J.A."/>
            <person name="Paasch A."/>
            <person name="Narechania A."/>
            <person name="Kim E."/>
        </authorList>
    </citation>
    <scope>NUCLEOTIDE SEQUENCE [LARGE SCALE GENOMIC DNA]</scope>
    <source>
        <strain evidence="10 11">PLY_AMNH</strain>
    </source>
</reference>
<dbReference type="AlphaFoldDB" id="A0AAE0F600"/>
<evidence type="ECO:0000259" key="8">
    <source>
        <dbReference type="PROSITE" id="PS50090"/>
    </source>
</evidence>
<dbReference type="Pfam" id="PF13921">
    <property type="entry name" value="Myb_DNA-bind_6"/>
    <property type="match status" value="1"/>
</dbReference>
<feature type="compositionally biased region" description="Polar residues" evidence="7">
    <location>
        <begin position="632"/>
        <end position="655"/>
    </location>
</feature>
<protein>
    <submittedName>
        <fullName evidence="10">Uncharacterized protein</fullName>
    </submittedName>
</protein>
<dbReference type="GO" id="GO:0000978">
    <property type="term" value="F:RNA polymerase II cis-regulatory region sequence-specific DNA binding"/>
    <property type="evidence" value="ECO:0007669"/>
    <property type="project" value="TreeGrafter"/>
</dbReference>
<dbReference type="Pfam" id="PF00249">
    <property type="entry name" value="Myb_DNA-binding"/>
    <property type="match status" value="1"/>
</dbReference>
<feature type="region of interest" description="Disordered" evidence="7">
    <location>
        <begin position="412"/>
        <end position="530"/>
    </location>
</feature>
<feature type="compositionally biased region" description="Polar residues" evidence="7">
    <location>
        <begin position="764"/>
        <end position="775"/>
    </location>
</feature>
<feature type="compositionally biased region" description="Basic and acidic residues" evidence="7">
    <location>
        <begin position="752"/>
        <end position="763"/>
    </location>
</feature>
<dbReference type="PROSITE" id="PS51294">
    <property type="entry name" value="HTH_MYB"/>
    <property type="match status" value="3"/>
</dbReference>
<dbReference type="CDD" id="cd00167">
    <property type="entry name" value="SANT"/>
    <property type="match status" value="3"/>
</dbReference>
<feature type="domain" description="HTH myb-type" evidence="9">
    <location>
        <begin position="172"/>
        <end position="222"/>
    </location>
</feature>
<gene>
    <name evidence="10" type="ORF">CYMTET_37904</name>
</gene>
<dbReference type="GO" id="GO:0005634">
    <property type="term" value="C:nucleus"/>
    <property type="evidence" value="ECO:0007669"/>
    <property type="project" value="UniProtKB-SubCell"/>
</dbReference>
<dbReference type="GO" id="GO:0000981">
    <property type="term" value="F:DNA-binding transcription factor activity, RNA polymerase II-specific"/>
    <property type="evidence" value="ECO:0007669"/>
    <property type="project" value="TreeGrafter"/>
</dbReference>
<keyword evidence="11" id="KW-1185">Reference proteome</keyword>
<dbReference type="SUPFAM" id="SSF46689">
    <property type="entry name" value="Homeodomain-like"/>
    <property type="match status" value="2"/>
</dbReference>
<organism evidence="10 11">
    <name type="scientific">Cymbomonas tetramitiformis</name>
    <dbReference type="NCBI Taxonomy" id="36881"/>
    <lineage>
        <taxon>Eukaryota</taxon>
        <taxon>Viridiplantae</taxon>
        <taxon>Chlorophyta</taxon>
        <taxon>Pyramimonadophyceae</taxon>
        <taxon>Pyramimonadales</taxon>
        <taxon>Pyramimonadaceae</taxon>
        <taxon>Cymbomonas</taxon>
    </lineage>
</organism>
<dbReference type="EMBL" id="LGRX02025170">
    <property type="protein sequence ID" value="KAK3252819.1"/>
    <property type="molecule type" value="Genomic_DNA"/>
</dbReference>
<name>A0AAE0F600_9CHLO</name>
<proteinExistence type="predicted"/>
<evidence type="ECO:0000256" key="7">
    <source>
        <dbReference type="SAM" id="MobiDB-lite"/>
    </source>
</evidence>
<evidence type="ECO:0000256" key="4">
    <source>
        <dbReference type="ARBA" id="ARBA00023125"/>
    </source>
</evidence>
<dbReference type="PANTHER" id="PTHR45614">
    <property type="entry name" value="MYB PROTEIN-RELATED"/>
    <property type="match status" value="1"/>
</dbReference>
<evidence type="ECO:0000256" key="1">
    <source>
        <dbReference type="ARBA" id="ARBA00004123"/>
    </source>
</evidence>
<feature type="region of interest" description="Disordered" evidence="7">
    <location>
        <begin position="688"/>
        <end position="793"/>
    </location>
</feature>
<feature type="domain" description="Myb-like" evidence="8">
    <location>
        <begin position="64"/>
        <end position="115"/>
    </location>
</feature>
<feature type="domain" description="HTH myb-type" evidence="9">
    <location>
        <begin position="69"/>
        <end position="115"/>
    </location>
</feature>
<dbReference type="InterPro" id="IPR009057">
    <property type="entry name" value="Homeodomain-like_sf"/>
</dbReference>
<dbReference type="Proteomes" id="UP001190700">
    <property type="component" value="Unassembled WGS sequence"/>
</dbReference>
<dbReference type="FunFam" id="1.10.10.60:FF:000010">
    <property type="entry name" value="Transcriptional activator Myb isoform A"/>
    <property type="match status" value="1"/>
</dbReference>
<dbReference type="FunFam" id="1.10.10.60:FF:000016">
    <property type="entry name" value="Transcriptional activator Myb isoform A"/>
    <property type="match status" value="1"/>
</dbReference>
<dbReference type="PROSITE" id="PS50090">
    <property type="entry name" value="MYB_LIKE"/>
    <property type="match status" value="3"/>
</dbReference>
<keyword evidence="2" id="KW-0677">Repeat</keyword>
<keyword evidence="4" id="KW-0238">DNA-binding</keyword>
<dbReference type="Gene3D" id="1.10.10.60">
    <property type="entry name" value="Homeodomain-like"/>
    <property type="match status" value="3"/>
</dbReference>
<dbReference type="InterPro" id="IPR001005">
    <property type="entry name" value="SANT/Myb"/>
</dbReference>
<evidence type="ECO:0000259" key="9">
    <source>
        <dbReference type="PROSITE" id="PS51294"/>
    </source>
</evidence>
<feature type="domain" description="Myb-like" evidence="8">
    <location>
        <begin position="116"/>
        <end position="167"/>
    </location>
</feature>
<feature type="region of interest" description="Disordered" evidence="7">
    <location>
        <begin position="625"/>
        <end position="655"/>
    </location>
</feature>
<dbReference type="PANTHER" id="PTHR45614:SF232">
    <property type="entry name" value="TRANSCRIPTION FACTOR MYB3R-2"/>
    <property type="match status" value="1"/>
</dbReference>
<evidence type="ECO:0000256" key="2">
    <source>
        <dbReference type="ARBA" id="ARBA00022737"/>
    </source>
</evidence>
<feature type="domain" description="HTH myb-type" evidence="9">
    <location>
        <begin position="116"/>
        <end position="171"/>
    </location>
</feature>
<keyword evidence="3" id="KW-0805">Transcription regulation</keyword>
<evidence type="ECO:0000313" key="10">
    <source>
        <dbReference type="EMBL" id="KAK3252819.1"/>
    </source>
</evidence>
<dbReference type="InterPro" id="IPR017930">
    <property type="entry name" value="Myb_dom"/>
</dbReference>